<reference evidence="2 3" key="1">
    <citation type="submission" date="2015-08" db="EMBL/GenBank/DDBJ databases">
        <title>Next Generation Sequencing and Analysis of the Genome of Puccinia sorghi L Schw, the Causal Agent of Maize Common Rust.</title>
        <authorList>
            <person name="Rochi L."/>
            <person name="Burguener G."/>
            <person name="Darino M."/>
            <person name="Turjanski A."/>
            <person name="Kreff E."/>
            <person name="Dieguez M.J."/>
            <person name="Sacco F."/>
        </authorList>
    </citation>
    <scope>NUCLEOTIDE SEQUENCE [LARGE SCALE GENOMIC DNA]</scope>
    <source>
        <strain evidence="2 3">RO10H11247</strain>
    </source>
</reference>
<gene>
    <name evidence="2" type="ORF">VP01_310g4</name>
</gene>
<feature type="transmembrane region" description="Helical" evidence="1">
    <location>
        <begin position="363"/>
        <end position="387"/>
    </location>
</feature>
<dbReference type="Proteomes" id="UP000037035">
    <property type="component" value="Unassembled WGS sequence"/>
</dbReference>
<keyword evidence="1" id="KW-0812">Transmembrane</keyword>
<feature type="transmembrane region" description="Helical" evidence="1">
    <location>
        <begin position="158"/>
        <end position="178"/>
    </location>
</feature>
<dbReference type="AlphaFoldDB" id="A0A0L6UZC1"/>
<feature type="transmembrane region" description="Helical" evidence="1">
    <location>
        <begin position="338"/>
        <end position="357"/>
    </location>
</feature>
<organism evidence="2 3">
    <name type="scientific">Puccinia sorghi</name>
    <dbReference type="NCBI Taxonomy" id="27349"/>
    <lineage>
        <taxon>Eukaryota</taxon>
        <taxon>Fungi</taxon>
        <taxon>Dikarya</taxon>
        <taxon>Basidiomycota</taxon>
        <taxon>Pucciniomycotina</taxon>
        <taxon>Pucciniomycetes</taxon>
        <taxon>Pucciniales</taxon>
        <taxon>Pucciniaceae</taxon>
        <taxon>Puccinia</taxon>
    </lineage>
</organism>
<evidence type="ECO:0000313" key="2">
    <source>
        <dbReference type="EMBL" id="KNZ53881.1"/>
    </source>
</evidence>
<name>A0A0L6UZC1_9BASI</name>
<comment type="caution">
    <text evidence="2">The sequence shown here is derived from an EMBL/GenBank/DDBJ whole genome shotgun (WGS) entry which is preliminary data.</text>
</comment>
<keyword evidence="3" id="KW-1185">Reference proteome</keyword>
<evidence type="ECO:0000313" key="3">
    <source>
        <dbReference type="Proteomes" id="UP000037035"/>
    </source>
</evidence>
<feature type="transmembrane region" description="Helical" evidence="1">
    <location>
        <begin position="205"/>
        <end position="230"/>
    </location>
</feature>
<keyword evidence="1" id="KW-1133">Transmembrane helix</keyword>
<keyword evidence="1" id="KW-0472">Membrane</keyword>
<dbReference type="VEuPathDB" id="FungiDB:VP01_310g4"/>
<accession>A0A0L6UZC1</accession>
<sequence length="464" mass="53776">MHQQSSQHKQKQKGLRPGRLLFQERKKRRTRFIVQSEWKKVHYHLHRLSSAFLLLIFCVSELAAKCQELYPSFACSVICLCFLSCHKLVSFLPFSHTSVFDPLFNLLSQLTQPQISTHQNPHHHQTRNQFSSCWNFVSFISVPFLFPVKIFQPLSMSTVGYLTCFTFLSLLSLFLISFTSHNKQLHLHSACPTLFLSFSLSRSSALISALSMIVFCSIYSSLYLLMLYFLTFNSSFVALVYIIKIRFTDYLSLFMSLKNHLQLIQRKHSSVITSSQFLNLSLAAKINIIIDHLNPFEPKPFPKSLNTFFTIWKLTFSGVKIPMSLCLVFILNSFYSQGMVSLIVCLWYYSWCFFIHFLNHNLISLYLVYISSIDTSNFTIGFLILFLSKSLDLSFNKNPDAPKVLARPLVEYCCTQWLCLLASKLVQYKLLDKLFNFMEILCKKKGRLGWSFEKMILATNISMG</sequence>
<evidence type="ECO:0000256" key="1">
    <source>
        <dbReference type="SAM" id="Phobius"/>
    </source>
</evidence>
<protein>
    <submittedName>
        <fullName evidence="2">Uncharacterized protein</fullName>
    </submittedName>
</protein>
<proteinExistence type="predicted"/>
<feature type="transmembrane region" description="Helical" evidence="1">
    <location>
        <begin position="133"/>
        <end position="152"/>
    </location>
</feature>
<feature type="transmembrane region" description="Helical" evidence="1">
    <location>
        <begin position="310"/>
        <end position="331"/>
    </location>
</feature>
<dbReference type="EMBL" id="LAVV01008069">
    <property type="protein sequence ID" value="KNZ53881.1"/>
    <property type="molecule type" value="Genomic_DNA"/>
</dbReference>